<evidence type="ECO:0000313" key="2">
    <source>
        <dbReference type="EMBL" id="GHA85461.1"/>
    </source>
</evidence>
<name>A0A8J3CQ50_9PROT</name>
<organism evidence="2 3">
    <name type="scientific">Algimonas arctica</name>
    <dbReference type="NCBI Taxonomy" id="1479486"/>
    <lineage>
        <taxon>Bacteria</taxon>
        <taxon>Pseudomonadati</taxon>
        <taxon>Pseudomonadota</taxon>
        <taxon>Alphaproteobacteria</taxon>
        <taxon>Maricaulales</taxon>
        <taxon>Robiginitomaculaceae</taxon>
        <taxon>Algimonas</taxon>
    </lineage>
</organism>
<dbReference type="SUPFAM" id="SSF53448">
    <property type="entry name" value="Nucleotide-diphospho-sugar transferases"/>
    <property type="match status" value="1"/>
</dbReference>
<feature type="domain" description="Glycosyltransferase 2-like" evidence="1">
    <location>
        <begin position="26"/>
        <end position="128"/>
    </location>
</feature>
<reference evidence="2" key="2">
    <citation type="submission" date="2020-09" db="EMBL/GenBank/DDBJ databases">
        <authorList>
            <person name="Sun Q."/>
            <person name="Kim S."/>
        </authorList>
    </citation>
    <scope>NUCLEOTIDE SEQUENCE</scope>
    <source>
        <strain evidence="2">KCTC 32513</strain>
    </source>
</reference>
<sequence>MTSSPHIKSPTPDFAFVVPVGPGPHPWLRHSLRSLAAQSSIVAVAICAVEDSPDLQDVLTEFSDIIRYIRIGPDGGQSDAINEGWSAIHARYYGWLNDDDILHPDATSRAMHAFTQTDADVVHGHTHILDHETIRFGYGGDAVGPALMRDNILAQPSTFIARAALLAVDLDTPGTLTIPVDPDRHFTMDWDLWQRLYLSGAKFQAIPDTLSITRWYDGTKTAAPGLRKYKEYFSLMKRGGFGPRAVWAMINIALHNGATYGRARAQFSTIKSGLLRVKTQTATVTTAPTLDVFHYEDHPVFLMTPNEPVLAPGESRQLALDAISFGAPPL</sequence>
<reference evidence="2" key="1">
    <citation type="journal article" date="2014" name="Int. J. Syst. Evol. Microbiol.">
        <title>Complete genome sequence of Corynebacterium casei LMG S-19264T (=DSM 44701T), isolated from a smear-ripened cheese.</title>
        <authorList>
            <consortium name="US DOE Joint Genome Institute (JGI-PGF)"/>
            <person name="Walter F."/>
            <person name="Albersmeier A."/>
            <person name="Kalinowski J."/>
            <person name="Ruckert C."/>
        </authorList>
    </citation>
    <scope>NUCLEOTIDE SEQUENCE</scope>
    <source>
        <strain evidence="2">KCTC 32513</strain>
    </source>
</reference>
<dbReference type="Proteomes" id="UP000634004">
    <property type="component" value="Unassembled WGS sequence"/>
</dbReference>
<protein>
    <recommendedName>
        <fullName evidence="1">Glycosyltransferase 2-like domain-containing protein</fullName>
    </recommendedName>
</protein>
<evidence type="ECO:0000259" key="1">
    <source>
        <dbReference type="Pfam" id="PF00535"/>
    </source>
</evidence>
<dbReference type="RefSeq" id="WP_189495233.1">
    <property type="nucleotide sequence ID" value="NZ_BMZH01000002.1"/>
</dbReference>
<dbReference type="InterPro" id="IPR029044">
    <property type="entry name" value="Nucleotide-diphossugar_trans"/>
</dbReference>
<accession>A0A8J3CQ50</accession>
<keyword evidence="3" id="KW-1185">Reference proteome</keyword>
<dbReference type="EMBL" id="BMZH01000002">
    <property type="protein sequence ID" value="GHA85461.1"/>
    <property type="molecule type" value="Genomic_DNA"/>
</dbReference>
<proteinExistence type="predicted"/>
<dbReference type="AlphaFoldDB" id="A0A8J3CQ50"/>
<dbReference type="Gene3D" id="3.90.550.10">
    <property type="entry name" value="Spore Coat Polysaccharide Biosynthesis Protein SpsA, Chain A"/>
    <property type="match status" value="1"/>
</dbReference>
<comment type="caution">
    <text evidence="2">The sequence shown here is derived from an EMBL/GenBank/DDBJ whole genome shotgun (WGS) entry which is preliminary data.</text>
</comment>
<dbReference type="InterPro" id="IPR001173">
    <property type="entry name" value="Glyco_trans_2-like"/>
</dbReference>
<dbReference type="Pfam" id="PF00535">
    <property type="entry name" value="Glycos_transf_2"/>
    <property type="match status" value="1"/>
</dbReference>
<evidence type="ECO:0000313" key="3">
    <source>
        <dbReference type="Proteomes" id="UP000634004"/>
    </source>
</evidence>
<gene>
    <name evidence="2" type="ORF">GCM10009069_05770</name>
</gene>